<organism evidence="2 3">
    <name type="scientific">Prochlorococcus marinus str. MIT 9116</name>
    <dbReference type="NCBI Taxonomy" id="167544"/>
    <lineage>
        <taxon>Bacteria</taxon>
        <taxon>Bacillati</taxon>
        <taxon>Cyanobacteriota</taxon>
        <taxon>Cyanophyceae</taxon>
        <taxon>Synechococcales</taxon>
        <taxon>Prochlorococcaceae</taxon>
        <taxon>Prochlorococcus</taxon>
    </lineage>
</organism>
<feature type="transmembrane region" description="Helical" evidence="1">
    <location>
        <begin position="124"/>
        <end position="143"/>
    </location>
</feature>
<keyword evidence="1" id="KW-0472">Membrane</keyword>
<feature type="transmembrane region" description="Helical" evidence="1">
    <location>
        <begin position="436"/>
        <end position="459"/>
    </location>
</feature>
<feature type="transmembrane region" description="Helical" evidence="1">
    <location>
        <begin position="390"/>
        <end position="415"/>
    </location>
</feature>
<keyword evidence="1" id="KW-1133">Transmembrane helix</keyword>
<feature type="transmembrane region" description="Helical" evidence="1">
    <location>
        <begin position="178"/>
        <end position="200"/>
    </location>
</feature>
<feature type="transmembrane region" description="Helical" evidence="1">
    <location>
        <begin position="16"/>
        <end position="34"/>
    </location>
</feature>
<reference evidence="3" key="1">
    <citation type="journal article" date="2014" name="Sci. Data">
        <title>Genomes of diverse isolates of the marine cyanobacterium Prochlorococcus.</title>
        <authorList>
            <person name="Biller S."/>
            <person name="Berube P."/>
            <person name="Thompson J."/>
            <person name="Kelly L."/>
            <person name="Roggensack S."/>
            <person name="Awad L."/>
            <person name="Roache-Johnson K."/>
            <person name="Ding H."/>
            <person name="Giovannoni S.J."/>
            <person name="Moore L.R."/>
            <person name="Chisholm S.W."/>
        </authorList>
    </citation>
    <scope>NUCLEOTIDE SEQUENCE [LARGE SCALE GENOMIC DNA]</scope>
</reference>
<evidence type="ECO:0008006" key="4">
    <source>
        <dbReference type="Google" id="ProtNLM"/>
    </source>
</evidence>
<dbReference type="EMBL" id="JNAJ01000004">
    <property type="protein sequence ID" value="KGF93110.1"/>
    <property type="molecule type" value="Genomic_DNA"/>
</dbReference>
<feature type="transmembrane region" description="Helical" evidence="1">
    <location>
        <begin position="94"/>
        <end position="112"/>
    </location>
</feature>
<comment type="caution">
    <text evidence="2">The sequence shown here is derived from an EMBL/GenBank/DDBJ whole genome shotgun (WGS) entry which is preliminary data.</text>
</comment>
<keyword evidence="1" id="KW-0812">Transmembrane</keyword>
<accession>A0A0A1ZUQ1</accession>
<name>A0A0A1ZUQ1_PROMR</name>
<dbReference type="RefSeq" id="WP_032513053.1">
    <property type="nucleotide sequence ID" value="NZ_JNAJ01000004.1"/>
</dbReference>
<dbReference type="AlphaFoldDB" id="A0A0A1ZUQ1"/>
<dbReference type="Proteomes" id="UP000030491">
    <property type="component" value="Unassembled WGS sequence"/>
</dbReference>
<sequence length="489" mass="57023">MRKAINFFETLNIRNKWIIIFFLLVIPRVIYIVFNSVKTDDSFFYLDVAENIGKGCGFSFTNNTGECQVLTGGYLPAFPYFIWFLKHIGLVDKFIPIIVSILAIMSVFYLLFTLQKNGLKQEKTYPLALILGFSPIAFGYSRYILIEPILYIFSVLLLAEFINLRKNTKNFKFIYLRIVLLTIIAVFFKPTSIALIIPHFLVILNSYGIKRFIKSFIIFSLALVFFIMPWGLRDIQYGGHTPFKINPTNGPENIRGLRSWLSTFSLTEYDHASTLYPIYNRENGDRKKIVINTKWNPFISENDSDYKKVIKILYKDEPSIKRGFNKDEEKIFKELARKRLEKNGLIGNTSLFIIKSLSVLMNPLNSWGWPLAIGLDAKFSILNSSLLIKLLFKFIIFVYRIILFSFYFKYFFIFIRSLNPLKLVSKNNIDLIQNNYILIGSFLLLMANIIMHIGIFHLVEHRYFYPVMPWIEFLVYSKLINSPSLKLAG</sequence>
<feature type="transmembrane region" description="Helical" evidence="1">
    <location>
        <begin position="212"/>
        <end position="232"/>
    </location>
</feature>
<proteinExistence type="predicted"/>
<evidence type="ECO:0000256" key="1">
    <source>
        <dbReference type="SAM" id="Phobius"/>
    </source>
</evidence>
<evidence type="ECO:0000313" key="3">
    <source>
        <dbReference type="Proteomes" id="UP000030491"/>
    </source>
</evidence>
<gene>
    <name evidence="2" type="ORF">EU93_0285</name>
</gene>
<evidence type="ECO:0000313" key="2">
    <source>
        <dbReference type="EMBL" id="KGF93110.1"/>
    </source>
</evidence>
<protein>
    <recommendedName>
        <fullName evidence="4">Glycosyltransferase RgtA/B/C/D-like domain-containing protein</fullName>
    </recommendedName>
</protein>